<accession>A0ABS6SCQ2</accession>
<evidence type="ECO:0000256" key="1">
    <source>
        <dbReference type="ARBA" id="ARBA00006436"/>
    </source>
</evidence>
<sequence length="169" mass="18735">MAFWRKKPTRVGAKAKTLYDGVRGRAREERWYIAGQVPDTVDGRFDMMVLMLSLLTIRLERIDSDASRELIVALHELFVEDMDMSLRQIGVGDMVIGKHVGRTMSAFGGRLGAYRTAAFAGDTDDAWARALGRNLFREEGPPEAGRWAAAAAIAELGRLNEIPDADLLP</sequence>
<dbReference type="EMBL" id="JAGSPA010000002">
    <property type="protein sequence ID" value="MBV7256198.1"/>
    <property type="molecule type" value="Genomic_DNA"/>
</dbReference>
<dbReference type="Pfam" id="PF03981">
    <property type="entry name" value="Ubiq_cyt_C_chap"/>
    <property type="match status" value="1"/>
</dbReference>
<reference evidence="3 4" key="1">
    <citation type="submission" date="2021-04" db="EMBL/GenBank/DDBJ databases">
        <authorList>
            <person name="Pira H."/>
            <person name="Risdian C."/>
            <person name="Wink J."/>
        </authorList>
    </citation>
    <scope>NUCLEOTIDE SEQUENCE [LARGE SCALE GENOMIC DNA]</scope>
    <source>
        <strain evidence="3 4">WHA3</strain>
    </source>
</reference>
<protein>
    <submittedName>
        <fullName evidence="3">Ubiquinol-cytochrome C chaperone</fullName>
    </submittedName>
</protein>
<comment type="caution">
    <text evidence="3">The sequence shown here is derived from an EMBL/GenBank/DDBJ whole genome shotgun (WGS) entry which is preliminary data.</text>
</comment>
<organism evidence="3 4">
    <name type="scientific">Pacificimonas pallii</name>
    <dbReference type="NCBI Taxonomy" id="2827236"/>
    <lineage>
        <taxon>Bacteria</taxon>
        <taxon>Pseudomonadati</taxon>
        <taxon>Pseudomonadota</taxon>
        <taxon>Alphaproteobacteria</taxon>
        <taxon>Sphingomonadales</taxon>
        <taxon>Sphingosinicellaceae</taxon>
        <taxon>Pacificimonas</taxon>
    </lineage>
</organism>
<dbReference type="InterPro" id="IPR021150">
    <property type="entry name" value="Ubiq_cyt_c_chap"/>
</dbReference>
<evidence type="ECO:0000313" key="4">
    <source>
        <dbReference type="Proteomes" id="UP000722336"/>
    </source>
</evidence>
<dbReference type="RefSeq" id="WP_218444757.1">
    <property type="nucleotide sequence ID" value="NZ_JAGSPA010000002.1"/>
</dbReference>
<feature type="domain" description="Ubiquinol-cytochrome c chaperone" evidence="2">
    <location>
        <begin position="36"/>
        <end position="168"/>
    </location>
</feature>
<keyword evidence="4" id="KW-1185">Reference proteome</keyword>
<evidence type="ECO:0000259" key="2">
    <source>
        <dbReference type="Pfam" id="PF03981"/>
    </source>
</evidence>
<name>A0ABS6SCQ2_9SPHN</name>
<evidence type="ECO:0000313" key="3">
    <source>
        <dbReference type="EMBL" id="MBV7256198.1"/>
    </source>
</evidence>
<comment type="similarity">
    <text evidence="1">Belongs to the UPF0174 family.</text>
</comment>
<proteinExistence type="inferred from homology"/>
<gene>
    <name evidence="3" type="ORF">KCG44_05305</name>
</gene>
<dbReference type="Proteomes" id="UP000722336">
    <property type="component" value="Unassembled WGS sequence"/>
</dbReference>